<reference evidence="2" key="1">
    <citation type="journal article" date="2022" name="Mol. Ecol. Resour.">
        <title>The genomes of chicory, endive, great burdock and yacon provide insights into Asteraceae palaeo-polyploidization history and plant inulin production.</title>
        <authorList>
            <person name="Fan W."/>
            <person name="Wang S."/>
            <person name="Wang H."/>
            <person name="Wang A."/>
            <person name="Jiang F."/>
            <person name="Liu H."/>
            <person name="Zhao H."/>
            <person name="Xu D."/>
            <person name="Zhang Y."/>
        </authorList>
    </citation>
    <scope>NUCLEOTIDE SEQUENCE [LARGE SCALE GENOMIC DNA]</scope>
    <source>
        <strain evidence="2">cv. Yunnan</strain>
    </source>
</reference>
<name>A0ACB9D8S3_9ASTR</name>
<dbReference type="EMBL" id="CM042037">
    <property type="protein sequence ID" value="KAI3743033.1"/>
    <property type="molecule type" value="Genomic_DNA"/>
</dbReference>
<proteinExistence type="predicted"/>
<keyword evidence="2" id="KW-1185">Reference proteome</keyword>
<gene>
    <name evidence="1" type="ORF">L1987_60734</name>
</gene>
<evidence type="ECO:0000313" key="1">
    <source>
        <dbReference type="EMBL" id="KAI3743033.1"/>
    </source>
</evidence>
<dbReference type="Proteomes" id="UP001056120">
    <property type="component" value="Linkage Group LG20"/>
</dbReference>
<sequence length="101" mass="11062">MAGRTDFRAVCMTRPPLPVVGLSLGEERHLVLLLDGEEESMSSVDETDIHPLSGVSSETVLKEYCPPTIFYRGEVDGGGGGQRWGMVGLMAKSFEFRVMKL</sequence>
<reference evidence="1 2" key="2">
    <citation type="journal article" date="2022" name="Mol. Ecol. Resour.">
        <title>The genomes of chicory, endive, great burdock and yacon provide insights into Asteraceae paleo-polyploidization history and plant inulin production.</title>
        <authorList>
            <person name="Fan W."/>
            <person name="Wang S."/>
            <person name="Wang H."/>
            <person name="Wang A."/>
            <person name="Jiang F."/>
            <person name="Liu H."/>
            <person name="Zhao H."/>
            <person name="Xu D."/>
            <person name="Zhang Y."/>
        </authorList>
    </citation>
    <scope>NUCLEOTIDE SEQUENCE [LARGE SCALE GENOMIC DNA]</scope>
    <source>
        <strain evidence="2">cv. Yunnan</strain>
        <tissue evidence="1">Leaves</tissue>
    </source>
</reference>
<accession>A0ACB9D8S3</accession>
<comment type="caution">
    <text evidence="1">The sequence shown here is derived from an EMBL/GenBank/DDBJ whole genome shotgun (WGS) entry which is preliminary data.</text>
</comment>
<organism evidence="1 2">
    <name type="scientific">Smallanthus sonchifolius</name>
    <dbReference type="NCBI Taxonomy" id="185202"/>
    <lineage>
        <taxon>Eukaryota</taxon>
        <taxon>Viridiplantae</taxon>
        <taxon>Streptophyta</taxon>
        <taxon>Embryophyta</taxon>
        <taxon>Tracheophyta</taxon>
        <taxon>Spermatophyta</taxon>
        <taxon>Magnoliopsida</taxon>
        <taxon>eudicotyledons</taxon>
        <taxon>Gunneridae</taxon>
        <taxon>Pentapetalae</taxon>
        <taxon>asterids</taxon>
        <taxon>campanulids</taxon>
        <taxon>Asterales</taxon>
        <taxon>Asteraceae</taxon>
        <taxon>Asteroideae</taxon>
        <taxon>Heliantheae alliance</taxon>
        <taxon>Millerieae</taxon>
        <taxon>Smallanthus</taxon>
    </lineage>
</organism>
<evidence type="ECO:0000313" key="2">
    <source>
        <dbReference type="Proteomes" id="UP001056120"/>
    </source>
</evidence>
<protein>
    <submittedName>
        <fullName evidence="1">Uncharacterized protein</fullName>
    </submittedName>
</protein>